<dbReference type="SUPFAM" id="SSF46689">
    <property type="entry name" value="Homeodomain-like"/>
    <property type="match status" value="2"/>
</dbReference>
<sequence>MYKVMLVDDDYPMVEYLSEAIPWEQLGFQLIGLYENGLTAFEAAQKMMPDILITDIGMPKMDGIELTRRLKQINEHLQVAIISCHDEFSFAQQALKLNVQDYFLKETFDLEELKHILFKCKDRLEKDEQKTKEYATLQFKARKHADLEEQQMFKQYIQGASNQMLSRLKQGNYIPVLFLINHFYLAEKQYGSEETLLFAIQNIIKDIQNETDDTFTFIHYEDNKGFLLFESSNSIKVDNFTELRNLLRTITDEINRYLHVQISFILGKSTNVEGLKDQCVRLLHNRLQIFYIPLNSMEDIKEEAILNKKSNIDMEYFQSVTEKMRQAIYRKDTEKLCGQMEEFRLSCFMKQIDAEIVKEFYIRMILDWRMKTRGINFSSSSHSSDFIQKDMLLMTSIHEIEDYFIQFVHLALSSNEGTTTNKDILNACYYVSKHIDTKFSLDEVADYLYLNPSYFSRLFKKEVGITFIDYVKQQKMERAKELLELSDSPVGSISEQLGYDNQSYFIKIFKRYTGYTPLEYRTKVLTGIGEA</sequence>
<proteinExistence type="predicted"/>
<dbReference type="PANTHER" id="PTHR43280:SF10">
    <property type="entry name" value="REGULATORY PROTEIN POCR"/>
    <property type="match status" value="1"/>
</dbReference>
<evidence type="ECO:0000256" key="3">
    <source>
        <dbReference type="ARBA" id="ARBA00023163"/>
    </source>
</evidence>
<feature type="domain" description="HTH araC/xylS-type" evidence="5">
    <location>
        <begin position="425"/>
        <end position="523"/>
    </location>
</feature>
<dbReference type="PROSITE" id="PS00041">
    <property type="entry name" value="HTH_ARAC_FAMILY_1"/>
    <property type="match status" value="1"/>
</dbReference>
<dbReference type="InterPro" id="IPR011006">
    <property type="entry name" value="CheY-like_superfamily"/>
</dbReference>
<dbReference type="PRINTS" id="PR00032">
    <property type="entry name" value="HTHARAC"/>
</dbReference>
<evidence type="ECO:0000259" key="6">
    <source>
        <dbReference type="PROSITE" id="PS50110"/>
    </source>
</evidence>
<keyword evidence="1" id="KW-0805">Transcription regulation</keyword>
<dbReference type="InterPro" id="IPR009057">
    <property type="entry name" value="Homeodomain-like_sf"/>
</dbReference>
<evidence type="ECO:0000256" key="2">
    <source>
        <dbReference type="ARBA" id="ARBA00023125"/>
    </source>
</evidence>
<accession>A0A841RR22</accession>
<dbReference type="CDD" id="cd17536">
    <property type="entry name" value="REC_YesN-like"/>
    <property type="match status" value="1"/>
</dbReference>
<organism evidence="7 8">
    <name type="scientific">Gracilibacillus halotolerans</name>
    <dbReference type="NCBI Taxonomy" id="74386"/>
    <lineage>
        <taxon>Bacteria</taxon>
        <taxon>Bacillati</taxon>
        <taxon>Bacillota</taxon>
        <taxon>Bacilli</taxon>
        <taxon>Bacillales</taxon>
        <taxon>Bacillaceae</taxon>
        <taxon>Gracilibacillus</taxon>
    </lineage>
</organism>
<dbReference type="GO" id="GO:0003700">
    <property type="term" value="F:DNA-binding transcription factor activity"/>
    <property type="evidence" value="ECO:0007669"/>
    <property type="project" value="InterPro"/>
</dbReference>
<keyword evidence="4" id="KW-0597">Phosphoprotein</keyword>
<dbReference type="PROSITE" id="PS01124">
    <property type="entry name" value="HTH_ARAC_FAMILY_2"/>
    <property type="match status" value="1"/>
</dbReference>
<dbReference type="EMBL" id="JACHON010000028">
    <property type="protein sequence ID" value="MBB6514277.1"/>
    <property type="molecule type" value="Genomic_DNA"/>
</dbReference>
<dbReference type="PANTHER" id="PTHR43280">
    <property type="entry name" value="ARAC-FAMILY TRANSCRIPTIONAL REGULATOR"/>
    <property type="match status" value="1"/>
</dbReference>
<comment type="caution">
    <text evidence="7">The sequence shown here is derived from an EMBL/GenBank/DDBJ whole genome shotgun (WGS) entry which is preliminary data.</text>
</comment>
<evidence type="ECO:0000313" key="7">
    <source>
        <dbReference type="EMBL" id="MBB6514277.1"/>
    </source>
</evidence>
<dbReference type="SMART" id="SM00342">
    <property type="entry name" value="HTH_ARAC"/>
    <property type="match status" value="1"/>
</dbReference>
<dbReference type="SUPFAM" id="SSF52172">
    <property type="entry name" value="CheY-like"/>
    <property type="match status" value="1"/>
</dbReference>
<dbReference type="PROSITE" id="PS50110">
    <property type="entry name" value="RESPONSE_REGULATORY"/>
    <property type="match status" value="1"/>
</dbReference>
<dbReference type="InterPro" id="IPR018062">
    <property type="entry name" value="HTH_AraC-typ_CS"/>
</dbReference>
<protein>
    <submittedName>
        <fullName evidence="7">Two-component system response regulator YesN</fullName>
    </submittedName>
</protein>
<dbReference type="Pfam" id="PF12833">
    <property type="entry name" value="HTH_18"/>
    <property type="match status" value="1"/>
</dbReference>
<evidence type="ECO:0000256" key="4">
    <source>
        <dbReference type="PROSITE-ProRule" id="PRU00169"/>
    </source>
</evidence>
<dbReference type="Proteomes" id="UP000572212">
    <property type="component" value="Unassembled WGS sequence"/>
</dbReference>
<dbReference type="AlphaFoldDB" id="A0A841RR22"/>
<keyword evidence="8" id="KW-1185">Reference proteome</keyword>
<reference evidence="7 8" key="1">
    <citation type="submission" date="2020-08" db="EMBL/GenBank/DDBJ databases">
        <title>Genomic Encyclopedia of Type Strains, Phase IV (KMG-IV): sequencing the most valuable type-strain genomes for metagenomic binning, comparative biology and taxonomic classification.</title>
        <authorList>
            <person name="Goeker M."/>
        </authorList>
    </citation>
    <scope>NUCLEOTIDE SEQUENCE [LARGE SCALE GENOMIC DNA]</scope>
    <source>
        <strain evidence="7 8">DSM 11805</strain>
    </source>
</reference>
<evidence type="ECO:0000259" key="5">
    <source>
        <dbReference type="PROSITE" id="PS01124"/>
    </source>
</evidence>
<keyword evidence="3" id="KW-0804">Transcription</keyword>
<dbReference type="RefSeq" id="WP_184251029.1">
    <property type="nucleotide sequence ID" value="NZ_BAAACU010000010.1"/>
</dbReference>
<name>A0A841RR22_9BACI</name>
<dbReference type="Pfam" id="PF00072">
    <property type="entry name" value="Response_reg"/>
    <property type="match status" value="1"/>
</dbReference>
<dbReference type="Gene3D" id="1.10.10.60">
    <property type="entry name" value="Homeodomain-like"/>
    <property type="match status" value="2"/>
</dbReference>
<dbReference type="InterPro" id="IPR001789">
    <property type="entry name" value="Sig_transdc_resp-reg_receiver"/>
</dbReference>
<evidence type="ECO:0000256" key="1">
    <source>
        <dbReference type="ARBA" id="ARBA00023015"/>
    </source>
</evidence>
<dbReference type="Gene3D" id="3.40.50.2300">
    <property type="match status" value="1"/>
</dbReference>
<dbReference type="InterPro" id="IPR020449">
    <property type="entry name" value="Tscrpt_reg_AraC-type_HTH"/>
</dbReference>
<feature type="modified residue" description="4-aspartylphosphate" evidence="4">
    <location>
        <position position="55"/>
    </location>
</feature>
<gene>
    <name evidence="7" type="ORF">GGQ92_003100</name>
</gene>
<dbReference type="InterPro" id="IPR018060">
    <property type="entry name" value="HTH_AraC"/>
</dbReference>
<evidence type="ECO:0000313" key="8">
    <source>
        <dbReference type="Proteomes" id="UP000572212"/>
    </source>
</evidence>
<keyword evidence="2" id="KW-0238">DNA-binding</keyword>
<dbReference type="GO" id="GO:0000160">
    <property type="term" value="P:phosphorelay signal transduction system"/>
    <property type="evidence" value="ECO:0007669"/>
    <property type="project" value="InterPro"/>
</dbReference>
<dbReference type="SMART" id="SM00448">
    <property type="entry name" value="REC"/>
    <property type="match status" value="1"/>
</dbReference>
<dbReference type="GO" id="GO:0043565">
    <property type="term" value="F:sequence-specific DNA binding"/>
    <property type="evidence" value="ECO:0007669"/>
    <property type="project" value="InterPro"/>
</dbReference>
<feature type="domain" description="Response regulatory" evidence="6">
    <location>
        <begin position="3"/>
        <end position="121"/>
    </location>
</feature>